<accession>A0ABT1TP76</accession>
<keyword evidence="3" id="KW-1185">Reference proteome</keyword>
<reference evidence="2 3" key="1">
    <citation type="submission" date="2022-07" db="EMBL/GenBank/DDBJ databases">
        <title>Methylomonas rivi sp. nov., Methylomonas rosea sp. nov., Methylomonas aureus sp. nov. and Methylomonas subterranea sp. nov., four novel methanotrophs isolated from a freshwater creek and the deep terrestrial subsurface.</title>
        <authorList>
            <person name="Abin C."/>
            <person name="Sankaranarayanan K."/>
            <person name="Garner C."/>
            <person name="Sindelar R."/>
            <person name="Kotary K."/>
            <person name="Garner R."/>
            <person name="Barclay S."/>
            <person name="Lawson P."/>
            <person name="Krumholz L."/>
        </authorList>
    </citation>
    <scope>NUCLEOTIDE SEQUENCE [LARGE SCALE GENOMIC DNA]</scope>
    <source>
        <strain evidence="2 3">WSC-7</strain>
    </source>
</reference>
<dbReference type="EMBL" id="JANIBL010000008">
    <property type="protein sequence ID" value="MCQ8116574.1"/>
    <property type="molecule type" value="Genomic_DNA"/>
</dbReference>
<evidence type="ECO:0000259" key="1">
    <source>
        <dbReference type="PROSITE" id="PS50104"/>
    </source>
</evidence>
<keyword evidence="2" id="KW-0675">Receptor</keyword>
<dbReference type="InterPro" id="IPR035897">
    <property type="entry name" value="Toll_tir_struct_dom_sf"/>
</dbReference>
<dbReference type="RefSeq" id="WP_256605812.1">
    <property type="nucleotide sequence ID" value="NZ_JANIBL010000008.1"/>
</dbReference>
<protein>
    <submittedName>
        <fullName evidence="2">Toll/interleukin-1 receptor domain-containing protein</fullName>
    </submittedName>
</protein>
<organism evidence="2 3">
    <name type="scientific">Methylomonas rosea</name>
    <dbReference type="NCBI Taxonomy" id="2952227"/>
    <lineage>
        <taxon>Bacteria</taxon>
        <taxon>Pseudomonadati</taxon>
        <taxon>Pseudomonadota</taxon>
        <taxon>Gammaproteobacteria</taxon>
        <taxon>Methylococcales</taxon>
        <taxon>Methylococcaceae</taxon>
        <taxon>Methylomonas</taxon>
    </lineage>
</organism>
<dbReference type="InterPro" id="IPR000157">
    <property type="entry name" value="TIR_dom"/>
</dbReference>
<dbReference type="PROSITE" id="PS50104">
    <property type="entry name" value="TIR"/>
    <property type="match status" value="1"/>
</dbReference>
<dbReference type="Proteomes" id="UP001524570">
    <property type="component" value="Unassembled WGS sequence"/>
</dbReference>
<dbReference type="Pfam" id="PF13676">
    <property type="entry name" value="TIR_2"/>
    <property type="match status" value="1"/>
</dbReference>
<evidence type="ECO:0000313" key="2">
    <source>
        <dbReference type="EMBL" id="MCQ8116574.1"/>
    </source>
</evidence>
<dbReference type="SUPFAM" id="SSF52200">
    <property type="entry name" value="Toll/Interleukin receptor TIR domain"/>
    <property type="match status" value="1"/>
</dbReference>
<name>A0ABT1TP76_9GAMM</name>
<evidence type="ECO:0000313" key="3">
    <source>
        <dbReference type="Proteomes" id="UP001524570"/>
    </source>
</evidence>
<comment type="caution">
    <text evidence="2">The sequence shown here is derived from an EMBL/GenBank/DDBJ whole genome shotgun (WGS) entry which is preliminary data.</text>
</comment>
<dbReference type="SMART" id="SM00255">
    <property type="entry name" value="TIR"/>
    <property type="match status" value="1"/>
</dbReference>
<feature type="domain" description="TIR" evidence="1">
    <location>
        <begin position="8"/>
        <end position="172"/>
    </location>
</feature>
<dbReference type="Gene3D" id="3.40.50.10140">
    <property type="entry name" value="Toll/interleukin-1 receptor homology (TIR) domain"/>
    <property type="match status" value="1"/>
</dbReference>
<gene>
    <name evidence="2" type="ORF">NP589_03990</name>
</gene>
<sequence>MPAFVPQCQYDVFISYAQVVAKEWILGFVAKLQKHLDENLEGTGTASIFWDRAELDGASSLTSEITQALSGTAALLIVLSRAYLNRPWCKLEREQFFNDLGRGGKKAFVMFIEDLKIEERPPEIEKMDVLGFQFWEPHPASRNKEINWPLPLEGTSFDARIRELAKAIAEHLFNVKTEYSNEVRPNAAVRSRLTDSKVFLADGISGPPVKDLEEARSAVRSWLTDQGAVVLTNNNNALYEAFYSNRTQCEAKVDKLLNEAIIFVQLLGRKGDDEDYESWLCKRAIAAGKIPGKDLLLWRSQLLTSDSIKSDTHRALVFSEQYQVISCDLSEFQPLLAKHIEDIDRKREAQRRLDTPVDEGGVTQTNEGSVTVLIDSEAQDALLVKNLRKQLSHYKIQYEPAMDAQDFCDMVHSGKFTGVTFTYGDCPEEWAKERFKATRPFRLGDRTGNRLCIGVYRDNSPRDLLSTSGIDVIIDGDTKSMKLFVGKLLGRR</sequence>
<proteinExistence type="predicted"/>